<evidence type="ECO:0000313" key="2">
    <source>
        <dbReference type="EMBL" id="CAL1241635.1"/>
    </source>
</evidence>
<dbReference type="GO" id="GO:0047632">
    <property type="term" value="F:agmatine deiminase activity"/>
    <property type="evidence" value="ECO:0007669"/>
    <property type="project" value="UniProtKB-EC"/>
</dbReference>
<keyword evidence="1 2" id="KW-0378">Hydrolase</keyword>
<dbReference type="InterPro" id="IPR007466">
    <property type="entry name" value="Peptidyl-Arg-deiminase_porph"/>
</dbReference>
<organism evidence="2 3">
    <name type="scientific">Candidatus Methylocalor cossyra</name>
    <dbReference type="NCBI Taxonomy" id="3108543"/>
    <lineage>
        <taxon>Bacteria</taxon>
        <taxon>Pseudomonadati</taxon>
        <taxon>Pseudomonadota</taxon>
        <taxon>Gammaproteobacteria</taxon>
        <taxon>Methylococcales</taxon>
        <taxon>Methylococcaceae</taxon>
        <taxon>Candidatus Methylocalor</taxon>
    </lineage>
</organism>
<dbReference type="EMBL" id="OZ026884">
    <property type="protein sequence ID" value="CAL1241635.1"/>
    <property type="molecule type" value="Genomic_DNA"/>
</dbReference>
<accession>A0ABM9NLW7</accession>
<dbReference type="Proteomes" id="UP001497493">
    <property type="component" value="Chromosome"/>
</dbReference>
<dbReference type="RefSeq" id="WP_348758138.1">
    <property type="nucleotide sequence ID" value="NZ_OZ026884.1"/>
</dbReference>
<proteinExistence type="predicted"/>
<keyword evidence="3" id="KW-1185">Reference proteome</keyword>
<reference evidence="2 3" key="1">
    <citation type="submission" date="2024-04" db="EMBL/GenBank/DDBJ databases">
        <authorList>
            <person name="Cremers G."/>
        </authorList>
    </citation>
    <scope>NUCLEOTIDE SEQUENCE [LARGE SCALE GENOMIC DNA]</scope>
    <source>
        <strain evidence="2">MeCH1-AG</strain>
    </source>
</reference>
<dbReference type="EC" id="3.5.3.12" evidence="2"/>
<gene>
    <name evidence="2" type="ORF">MECH1_V1_2859</name>
</gene>
<dbReference type="SUPFAM" id="SSF55909">
    <property type="entry name" value="Pentein"/>
    <property type="match status" value="1"/>
</dbReference>
<dbReference type="Pfam" id="PF04371">
    <property type="entry name" value="PAD_porph"/>
    <property type="match status" value="1"/>
</dbReference>
<dbReference type="PANTHER" id="PTHR31377:SF0">
    <property type="entry name" value="AGMATINE DEIMINASE-RELATED"/>
    <property type="match status" value="1"/>
</dbReference>
<sequence>MSRSVAVHLPPEWAAQAAVLLAWPDPDSDFGPWLEAVEATYRAIALEVTLRETLIVACRSKRLRDRVSRALAESGVPMHRVRPLVVPYDDVWVRDMAPLTVATPQGPRLLGFRFNGWGGKYPHASDARFARRLHETGLFPATPFQEVDLVLEGGSIESDGAGTLLATSRCLRNPNRNPALSGAQIAQHLRRYLGVERLLWLEHGYLEGDDTDAHIDTLARFCSPDTLAYSACDDPTDPLFEELRAMGDQLRAFTDAAGRPYRLLPLPIPKPIYGDSGQRLPASYANFLIINGAVLVPVYGDPADRVALERLAQGFPDRCIVAIDCTYLIRQYGSLHCATMQFPNIVGVL</sequence>
<evidence type="ECO:0000256" key="1">
    <source>
        <dbReference type="ARBA" id="ARBA00022801"/>
    </source>
</evidence>
<dbReference type="Gene3D" id="3.75.10.10">
    <property type="entry name" value="L-arginine/glycine Amidinotransferase, Chain A"/>
    <property type="match status" value="1"/>
</dbReference>
<dbReference type="PANTHER" id="PTHR31377">
    <property type="entry name" value="AGMATINE DEIMINASE-RELATED"/>
    <property type="match status" value="1"/>
</dbReference>
<protein>
    <submittedName>
        <fullName evidence="2">Agmatine deiminase</fullName>
        <ecNumber evidence="2">3.5.3.12</ecNumber>
    </submittedName>
</protein>
<name>A0ABM9NLW7_9GAMM</name>
<evidence type="ECO:0000313" key="3">
    <source>
        <dbReference type="Proteomes" id="UP001497493"/>
    </source>
</evidence>